<evidence type="ECO:0000313" key="10">
    <source>
        <dbReference type="EMBL" id="MFD2966018.1"/>
    </source>
</evidence>
<dbReference type="PRINTS" id="PR00344">
    <property type="entry name" value="BCTRLSENSOR"/>
</dbReference>
<keyword evidence="10" id="KW-0547">Nucleotide-binding</keyword>
<keyword evidence="10" id="KW-0067">ATP-binding</keyword>
<dbReference type="InterPro" id="IPR003594">
    <property type="entry name" value="HATPase_dom"/>
</dbReference>
<dbReference type="InterPro" id="IPR001610">
    <property type="entry name" value="PAC"/>
</dbReference>
<evidence type="ECO:0000256" key="6">
    <source>
        <dbReference type="ARBA" id="ARBA00023012"/>
    </source>
</evidence>
<dbReference type="CDD" id="cd00082">
    <property type="entry name" value="HisKA"/>
    <property type="match status" value="1"/>
</dbReference>
<dbReference type="Gene3D" id="2.10.70.100">
    <property type="match status" value="1"/>
</dbReference>
<evidence type="ECO:0000256" key="7">
    <source>
        <dbReference type="SAM" id="Coils"/>
    </source>
</evidence>
<dbReference type="InterPro" id="IPR004358">
    <property type="entry name" value="Sig_transdc_His_kin-like_C"/>
</dbReference>
<accession>A0ABW6BBU6</accession>
<dbReference type="PANTHER" id="PTHR43711">
    <property type="entry name" value="TWO-COMPONENT HISTIDINE KINASE"/>
    <property type="match status" value="1"/>
</dbReference>
<feature type="domain" description="Histidine kinase" evidence="8">
    <location>
        <begin position="466"/>
        <end position="678"/>
    </location>
</feature>
<dbReference type="SMART" id="SM00388">
    <property type="entry name" value="HisKA"/>
    <property type="match status" value="1"/>
</dbReference>
<name>A0ABW6BBU6_9SPHI</name>
<dbReference type="InterPro" id="IPR000014">
    <property type="entry name" value="PAS"/>
</dbReference>
<keyword evidence="6" id="KW-0902">Two-component regulatory system</keyword>
<dbReference type="EMBL" id="JBHUPB010000003">
    <property type="protein sequence ID" value="MFD2966018.1"/>
    <property type="molecule type" value="Genomic_DNA"/>
</dbReference>
<dbReference type="InterPro" id="IPR036097">
    <property type="entry name" value="HisK_dim/P_sf"/>
</dbReference>
<dbReference type="Pfam" id="PF08447">
    <property type="entry name" value="PAS_3"/>
    <property type="match status" value="1"/>
</dbReference>
<dbReference type="SUPFAM" id="SSF55874">
    <property type="entry name" value="ATPase domain of HSP90 chaperone/DNA topoisomerase II/histidine kinase"/>
    <property type="match status" value="1"/>
</dbReference>
<dbReference type="Proteomes" id="UP001597525">
    <property type="component" value="Unassembled WGS sequence"/>
</dbReference>
<keyword evidence="3" id="KW-0597">Phosphoprotein</keyword>
<proteinExistence type="predicted"/>
<dbReference type="SMART" id="SM00091">
    <property type="entry name" value="PAS"/>
    <property type="match status" value="2"/>
</dbReference>
<reference evidence="11" key="1">
    <citation type="journal article" date="2019" name="Int. J. Syst. Evol. Microbiol.">
        <title>The Global Catalogue of Microorganisms (GCM) 10K type strain sequencing project: providing services to taxonomists for standard genome sequencing and annotation.</title>
        <authorList>
            <consortium name="The Broad Institute Genomics Platform"/>
            <consortium name="The Broad Institute Genome Sequencing Center for Infectious Disease"/>
            <person name="Wu L."/>
            <person name="Ma J."/>
        </authorList>
    </citation>
    <scope>NUCLEOTIDE SEQUENCE [LARGE SCALE GENOMIC DNA]</scope>
    <source>
        <strain evidence="11">KCTC 22814</strain>
    </source>
</reference>
<dbReference type="InterPro" id="IPR050736">
    <property type="entry name" value="Sensor_HK_Regulatory"/>
</dbReference>
<dbReference type="InterPro" id="IPR036890">
    <property type="entry name" value="HATPase_C_sf"/>
</dbReference>
<keyword evidence="7" id="KW-0175">Coiled coil</keyword>
<evidence type="ECO:0000256" key="2">
    <source>
        <dbReference type="ARBA" id="ARBA00012438"/>
    </source>
</evidence>
<dbReference type="GO" id="GO:0005524">
    <property type="term" value="F:ATP binding"/>
    <property type="evidence" value="ECO:0007669"/>
    <property type="project" value="UniProtKB-KW"/>
</dbReference>
<feature type="domain" description="PAC" evidence="9">
    <location>
        <begin position="410"/>
        <end position="462"/>
    </location>
</feature>
<dbReference type="Gene3D" id="3.30.565.10">
    <property type="entry name" value="Histidine kinase-like ATPase, C-terminal domain"/>
    <property type="match status" value="1"/>
</dbReference>
<comment type="caution">
    <text evidence="10">The sequence shown here is derived from an EMBL/GenBank/DDBJ whole genome shotgun (WGS) entry which is preliminary data.</text>
</comment>
<dbReference type="InterPro" id="IPR013655">
    <property type="entry name" value="PAS_fold_3"/>
</dbReference>
<dbReference type="SUPFAM" id="SSF47384">
    <property type="entry name" value="Homodimeric domain of signal transducing histidine kinase"/>
    <property type="match status" value="1"/>
</dbReference>
<dbReference type="InterPro" id="IPR005467">
    <property type="entry name" value="His_kinase_dom"/>
</dbReference>
<evidence type="ECO:0000259" key="9">
    <source>
        <dbReference type="PROSITE" id="PS50113"/>
    </source>
</evidence>
<dbReference type="InterPro" id="IPR003661">
    <property type="entry name" value="HisK_dim/P_dom"/>
</dbReference>
<keyword evidence="4" id="KW-0808">Transferase</keyword>
<protein>
    <recommendedName>
        <fullName evidence="2">histidine kinase</fullName>
        <ecNumber evidence="2">2.7.13.3</ecNumber>
    </recommendedName>
</protein>
<evidence type="ECO:0000256" key="5">
    <source>
        <dbReference type="ARBA" id="ARBA00022777"/>
    </source>
</evidence>
<dbReference type="EC" id="2.7.13.3" evidence="2"/>
<gene>
    <name evidence="10" type="ORF">ACFS7Y_01390</name>
</gene>
<dbReference type="SUPFAM" id="SSF55785">
    <property type="entry name" value="PYP-like sensor domain (PAS domain)"/>
    <property type="match status" value="2"/>
</dbReference>
<evidence type="ECO:0000256" key="3">
    <source>
        <dbReference type="ARBA" id="ARBA00022553"/>
    </source>
</evidence>
<evidence type="ECO:0000313" key="11">
    <source>
        <dbReference type="Proteomes" id="UP001597525"/>
    </source>
</evidence>
<evidence type="ECO:0000256" key="4">
    <source>
        <dbReference type="ARBA" id="ARBA00022679"/>
    </source>
</evidence>
<feature type="domain" description="PAC" evidence="9">
    <location>
        <begin position="285"/>
        <end position="338"/>
    </location>
</feature>
<organism evidence="10 11">
    <name type="scientific">Sphingobacterium bambusae</name>
    <dbReference type="NCBI Taxonomy" id="662858"/>
    <lineage>
        <taxon>Bacteria</taxon>
        <taxon>Pseudomonadati</taxon>
        <taxon>Bacteroidota</taxon>
        <taxon>Sphingobacteriia</taxon>
        <taxon>Sphingobacteriales</taxon>
        <taxon>Sphingobacteriaceae</taxon>
        <taxon>Sphingobacterium</taxon>
    </lineage>
</organism>
<dbReference type="InterPro" id="IPR013656">
    <property type="entry name" value="PAS_4"/>
</dbReference>
<dbReference type="InterPro" id="IPR035965">
    <property type="entry name" value="PAS-like_dom_sf"/>
</dbReference>
<sequence>MSYIGNPLFQALFQGDIPRLIVGENTTDCIVVDYNSAYELLFQLDASIDYRGSDCWLLFGHDNRSESRESALTAALQQASNLGKSVCIKVGDAGFVMQNDRRLLQPEDELEILPVYSDGNIPAYFILSWIGSDTYLATKQLLNKEELAANMEQQHRLADSLAKEQALVEEMTALNDELSATVEELSATNEELLASQHSLNSKHEELLASEERFRLLIRQAPVGICVIRSSDLKIVEVNDGYLTLVGKKRENLAYKMVWDAIPEAASFYGPIMDEVIRSGMPFVATEHELLLIRFDQPETVWVDFVYEPVIADNGMVNAVLVLAIDVTEKVKSRKAIEEAGERTRLAVESAEIGTFEYNYDTDKVLTSARFDDIFDVARPDSRAQLLGNFHPDDVHLSAEAHAVAARDGKMMYEARILRRDQSVHWIRVHAKVFYHRDGTAHKLLGTVLDVTTHKQLQHQKDDFISIASHELKTPITSLKASLQFLMRIQDRKDVDLSGKLLQQANRSMERISKLIDDLLNVSTVNSELQLNKKRFVLNDLFTDICANMPALDRYNLLIEGDSNVSVYADEHRIEQVLVNLLNNALKYAPSSQEIGFKVEIQNQFVRVSLRDQGPGIPVEKQHNIFKRYVRADDSGIKVSGLGLGLYISADIIHRHQGEIGVESIPGEGATFWFTLPAL</sequence>
<keyword evidence="11" id="KW-1185">Reference proteome</keyword>
<dbReference type="Pfam" id="PF02518">
    <property type="entry name" value="HATPase_c"/>
    <property type="match status" value="1"/>
</dbReference>
<dbReference type="CDD" id="cd00075">
    <property type="entry name" value="HATPase"/>
    <property type="match status" value="1"/>
</dbReference>
<dbReference type="InterPro" id="IPR000700">
    <property type="entry name" value="PAS-assoc_C"/>
</dbReference>
<dbReference type="PANTHER" id="PTHR43711:SF1">
    <property type="entry name" value="HISTIDINE KINASE 1"/>
    <property type="match status" value="1"/>
</dbReference>
<dbReference type="PROSITE" id="PS50109">
    <property type="entry name" value="HIS_KIN"/>
    <property type="match status" value="1"/>
</dbReference>
<dbReference type="Pfam" id="PF08448">
    <property type="entry name" value="PAS_4"/>
    <property type="match status" value="1"/>
</dbReference>
<dbReference type="PROSITE" id="PS50113">
    <property type="entry name" value="PAC"/>
    <property type="match status" value="2"/>
</dbReference>
<dbReference type="RefSeq" id="WP_320183812.1">
    <property type="nucleotide sequence ID" value="NZ_CP138332.1"/>
</dbReference>
<dbReference type="SMART" id="SM00387">
    <property type="entry name" value="HATPase_c"/>
    <property type="match status" value="1"/>
</dbReference>
<dbReference type="Gene3D" id="3.30.450.20">
    <property type="entry name" value="PAS domain"/>
    <property type="match status" value="2"/>
</dbReference>
<evidence type="ECO:0000256" key="1">
    <source>
        <dbReference type="ARBA" id="ARBA00000085"/>
    </source>
</evidence>
<dbReference type="Gene3D" id="1.10.287.130">
    <property type="match status" value="1"/>
</dbReference>
<evidence type="ECO:0000259" key="8">
    <source>
        <dbReference type="PROSITE" id="PS50109"/>
    </source>
</evidence>
<keyword evidence="5" id="KW-0418">Kinase</keyword>
<dbReference type="SMART" id="SM00086">
    <property type="entry name" value="PAC"/>
    <property type="match status" value="2"/>
</dbReference>
<comment type="catalytic activity">
    <reaction evidence="1">
        <text>ATP + protein L-histidine = ADP + protein N-phospho-L-histidine.</text>
        <dbReference type="EC" id="2.7.13.3"/>
    </reaction>
</comment>
<dbReference type="NCBIfam" id="TIGR00229">
    <property type="entry name" value="sensory_box"/>
    <property type="match status" value="1"/>
</dbReference>
<dbReference type="Pfam" id="PF00512">
    <property type="entry name" value="HisKA"/>
    <property type="match status" value="1"/>
</dbReference>
<feature type="coiled-coil region" evidence="7">
    <location>
        <begin position="144"/>
        <end position="195"/>
    </location>
</feature>